<feature type="compositionally biased region" description="Basic and acidic residues" evidence="1">
    <location>
        <begin position="1"/>
        <end position="10"/>
    </location>
</feature>
<feature type="compositionally biased region" description="Basic residues" evidence="1">
    <location>
        <begin position="11"/>
        <end position="21"/>
    </location>
</feature>
<gene>
    <name evidence="2" type="ORF">g.3061</name>
</gene>
<feature type="region of interest" description="Disordered" evidence="1">
    <location>
        <begin position="139"/>
        <end position="190"/>
    </location>
</feature>
<dbReference type="AlphaFoldDB" id="A0A1B6CCJ4"/>
<accession>A0A1B6CCJ4</accession>
<feature type="non-terminal residue" evidence="2">
    <location>
        <position position="1"/>
    </location>
</feature>
<feature type="non-terminal residue" evidence="2">
    <location>
        <position position="263"/>
    </location>
</feature>
<dbReference type="EMBL" id="GEDC01026132">
    <property type="protein sequence ID" value="JAS11166.1"/>
    <property type="molecule type" value="Transcribed_RNA"/>
</dbReference>
<organism evidence="2">
    <name type="scientific">Clastoptera arizonana</name>
    <name type="common">Arizona spittle bug</name>
    <dbReference type="NCBI Taxonomy" id="38151"/>
    <lineage>
        <taxon>Eukaryota</taxon>
        <taxon>Metazoa</taxon>
        <taxon>Ecdysozoa</taxon>
        <taxon>Arthropoda</taxon>
        <taxon>Hexapoda</taxon>
        <taxon>Insecta</taxon>
        <taxon>Pterygota</taxon>
        <taxon>Neoptera</taxon>
        <taxon>Paraneoptera</taxon>
        <taxon>Hemiptera</taxon>
        <taxon>Auchenorrhyncha</taxon>
        <taxon>Cercopoidea</taxon>
        <taxon>Clastopteridae</taxon>
        <taxon>Clastoptera</taxon>
    </lineage>
</organism>
<feature type="compositionally biased region" description="Low complexity" evidence="1">
    <location>
        <begin position="151"/>
        <end position="160"/>
    </location>
</feature>
<protein>
    <submittedName>
        <fullName evidence="2">Uncharacterized protein</fullName>
    </submittedName>
</protein>
<evidence type="ECO:0000313" key="2">
    <source>
        <dbReference type="EMBL" id="JAS11166.1"/>
    </source>
</evidence>
<proteinExistence type="predicted"/>
<evidence type="ECO:0000256" key="1">
    <source>
        <dbReference type="SAM" id="MobiDB-lite"/>
    </source>
</evidence>
<sequence length="263" mass="28448">PPAVRTDGHRAKTARVHRKTQRKDIQGRQMESSRTVPSEEQKTCDILRELSNTISLAVERKDRSEVSAEEVLRNIGQTINKSLEALSSEAALRRLSVTMSRSDAVATVGRALSNSGSSSDGYDMEAGRLSLLKRLGRFPPNEPLYDNPQGSSSSSAASSSGFSDLTPTPPSSSSSRPLGPVFVHENPSSVPNSVRNAMVYGCRGNRGSGYEKLSGCHNHSATKDDQWTLQEPNTEASDKTQTEICVFPGCRGPDFTLDAHQAD</sequence>
<feature type="region of interest" description="Disordered" evidence="1">
    <location>
        <begin position="1"/>
        <end position="42"/>
    </location>
</feature>
<reference evidence="2" key="1">
    <citation type="submission" date="2015-12" db="EMBL/GenBank/DDBJ databases">
        <title>De novo transcriptome assembly of four potential Pierce s Disease insect vectors from Arizona vineyards.</title>
        <authorList>
            <person name="Tassone E.E."/>
        </authorList>
    </citation>
    <scope>NUCLEOTIDE SEQUENCE</scope>
</reference>
<name>A0A1B6CCJ4_9HEMI</name>